<keyword evidence="2" id="KW-0472">Membrane</keyword>
<reference evidence="3" key="1">
    <citation type="submission" date="2021-03" db="EMBL/GenBank/DDBJ databases">
        <title>Revisited historic fungal species revealed as producer of novel bioactive compounds through whole genome sequencing and comparative genomics.</title>
        <authorList>
            <person name="Vignolle G.A."/>
            <person name="Hochenegger N."/>
            <person name="Mach R.L."/>
            <person name="Mach-Aigner A.R."/>
            <person name="Javad Rahimi M."/>
            <person name="Salim K.A."/>
            <person name="Chan C.M."/>
            <person name="Lim L.B.L."/>
            <person name="Cai F."/>
            <person name="Druzhinina I.S."/>
            <person name="U'Ren J.M."/>
            <person name="Derntl C."/>
        </authorList>
    </citation>
    <scope>NUCLEOTIDE SEQUENCE</scope>
    <source>
        <strain evidence="3">TUCIM 5799</strain>
    </source>
</reference>
<feature type="transmembrane region" description="Helical" evidence="2">
    <location>
        <begin position="81"/>
        <end position="100"/>
    </location>
</feature>
<feature type="transmembrane region" description="Helical" evidence="2">
    <location>
        <begin position="183"/>
        <end position="204"/>
    </location>
</feature>
<evidence type="ECO:0000313" key="4">
    <source>
        <dbReference type="Proteomes" id="UP000829685"/>
    </source>
</evidence>
<feature type="region of interest" description="Disordered" evidence="1">
    <location>
        <begin position="270"/>
        <end position="308"/>
    </location>
</feature>
<feature type="transmembrane region" description="Helical" evidence="2">
    <location>
        <begin position="235"/>
        <end position="258"/>
    </location>
</feature>
<proteinExistence type="predicted"/>
<feature type="transmembrane region" description="Helical" evidence="2">
    <location>
        <begin position="49"/>
        <end position="69"/>
    </location>
</feature>
<keyword evidence="2" id="KW-0812">Transmembrane</keyword>
<keyword evidence="4" id="KW-1185">Reference proteome</keyword>
<evidence type="ECO:0000313" key="3">
    <source>
        <dbReference type="EMBL" id="KAI1873453.1"/>
    </source>
</evidence>
<accession>A0A9P9WPN4</accession>
<name>A0A9P9WPN4_9PEZI</name>
<comment type="caution">
    <text evidence="3">The sequence shown here is derived from an EMBL/GenBank/DDBJ whole genome shotgun (WGS) entry which is preliminary data.</text>
</comment>
<sequence length="343" mass="37908">MGWWSDIKTAEYNQQKAADAASRSPIGLDLIGLDLGLFWIQYYSYNVEALLTLFWAGALAHSIYGFADIASFKAIRHKTNAAAKVVAIVLPAILISLLSVDSVKSNVVAFLVLANINMLLSLTLGAILLLAILGRYIHTRRQFLSWNVPYGHSTGTGTGVGSQYPSRSGATTRRPRSIYDRWLMIRFSITFVMLGIFELFLILFQVSSVRNNLTAQVAESPDLSAPKAIADTLTFIPGCCPSILLFIVFGTTGPFRAYMRKTFLPKRFHKDTTQIDQSRPTPSSSQIPKTLNPSVHTEEGPPTPSEDGYIITLREINIRNSHIKPDDEWPILTTTTRVNGASV</sequence>
<dbReference type="AlphaFoldDB" id="A0A9P9WPN4"/>
<dbReference type="Proteomes" id="UP000829685">
    <property type="component" value="Unassembled WGS sequence"/>
</dbReference>
<keyword evidence="2" id="KW-1133">Transmembrane helix</keyword>
<protein>
    <submittedName>
        <fullName evidence="3">Uncharacterized protein</fullName>
    </submittedName>
</protein>
<feature type="compositionally biased region" description="Polar residues" evidence="1">
    <location>
        <begin position="274"/>
        <end position="295"/>
    </location>
</feature>
<gene>
    <name evidence="3" type="ORF">JX265_005075</name>
</gene>
<dbReference type="EMBL" id="JAFIMR010000010">
    <property type="protein sequence ID" value="KAI1873453.1"/>
    <property type="molecule type" value="Genomic_DNA"/>
</dbReference>
<feature type="transmembrane region" description="Helical" evidence="2">
    <location>
        <begin position="106"/>
        <end position="133"/>
    </location>
</feature>
<evidence type="ECO:0000256" key="2">
    <source>
        <dbReference type="SAM" id="Phobius"/>
    </source>
</evidence>
<evidence type="ECO:0000256" key="1">
    <source>
        <dbReference type="SAM" id="MobiDB-lite"/>
    </source>
</evidence>
<organism evidence="3 4">
    <name type="scientific">Neoarthrinium moseri</name>
    <dbReference type="NCBI Taxonomy" id="1658444"/>
    <lineage>
        <taxon>Eukaryota</taxon>
        <taxon>Fungi</taxon>
        <taxon>Dikarya</taxon>
        <taxon>Ascomycota</taxon>
        <taxon>Pezizomycotina</taxon>
        <taxon>Sordariomycetes</taxon>
        <taxon>Xylariomycetidae</taxon>
        <taxon>Amphisphaeriales</taxon>
        <taxon>Apiosporaceae</taxon>
        <taxon>Neoarthrinium</taxon>
    </lineage>
</organism>